<dbReference type="EMBL" id="FPHP01000027">
    <property type="protein sequence ID" value="SFV75279.1"/>
    <property type="molecule type" value="Genomic_DNA"/>
</dbReference>
<dbReference type="AlphaFoldDB" id="A0A1W1D3T5"/>
<name>A0A1W1D3T5_9ZZZZ</name>
<evidence type="ECO:0000313" key="1">
    <source>
        <dbReference type="EMBL" id="SFV75279.1"/>
    </source>
</evidence>
<accession>A0A1W1D3T5</accession>
<reference evidence="1" key="1">
    <citation type="submission" date="2016-10" db="EMBL/GenBank/DDBJ databases">
        <authorList>
            <person name="de Groot N.N."/>
        </authorList>
    </citation>
    <scope>NUCLEOTIDE SEQUENCE</scope>
</reference>
<protein>
    <submittedName>
        <fullName evidence="1">Uncharacterized protein</fullName>
    </submittedName>
</protein>
<organism evidence="1">
    <name type="scientific">hydrothermal vent metagenome</name>
    <dbReference type="NCBI Taxonomy" id="652676"/>
    <lineage>
        <taxon>unclassified sequences</taxon>
        <taxon>metagenomes</taxon>
        <taxon>ecological metagenomes</taxon>
    </lineage>
</organism>
<sequence length="197" mass="23413">MRIFLILFTLLSSIGYAQETKMTQFQKLFVNHIAYRDYQKAIDEMYKKEYKKAYSYAMHAKSIYPQNKRSLIALAYMPSYLRESAYEPKKIYYKIVIYKQYELDRLVTKIKLLSPPIPSVIVKRTSTYMDIIIRNYGDLPLDEFALVIDGKKVITYNKILPNEEKVYRYESAPIMHEIGFNERYGFAPKSIVINEEY</sequence>
<gene>
    <name evidence="1" type="ORF">MNB_SM-3-7</name>
</gene>
<proteinExistence type="predicted"/>